<name>A0ACC2HGZ5_DALPE</name>
<dbReference type="Proteomes" id="UP001157502">
    <property type="component" value="Chromosome 2"/>
</dbReference>
<accession>A0ACC2HGZ5</accession>
<gene>
    <name evidence="1" type="ORF">DPEC_G00024120</name>
</gene>
<organism evidence="1 2">
    <name type="scientific">Dallia pectoralis</name>
    <name type="common">Alaska blackfish</name>
    <dbReference type="NCBI Taxonomy" id="75939"/>
    <lineage>
        <taxon>Eukaryota</taxon>
        <taxon>Metazoa</taxon>
        <taxon>Chordata</taxon>
        <taxon>Craniata</taxon>
        <taxon>Vertebrata</taxon>
        <taxon>Euteleostomi</taxon>
        <taxon>Actinopterygii</taxon>
        <taxon>Neopterygii</taxon>
        <taxon>Teleostei</taxon>
        <taxon>Protacanthopterygii</taxon>
        <taxon>Esociformes</taxon>
        <taxon>Umbridae</taxon>
        <taxon>Dallia</taxon>
    </lineage>
</organism>
<evidence type="ECO:0000313" key="1">
    <source>
        <dbReference type="EMBL" id="KAJ8015244.1"/>
    </source>
</evidence>
<protein>
    <submittedName>
        <fullName evidence="1">Uncharacterized protein</fullName>
    </submittedName>
</protein>
<dbReference type="EMBL" id="CM055729">
    <property type="protein sequence ID" value="KAJ8015244.1"/>
    <property type="molecule type" value="Genomic_DNA"/>
</dbReference>
<comment type="caution">
    <text evidence="1">The sequence shown here is derived from an EMBL/GenBank/DDBJ whole genome shotgun (WGS) entry which is preliminary data.</text>
</comment>
<sequence>MQLVSVGSIGFWTDAGSAPLSGQLPALTADTCLLSWVGGLRLSMEEEEGERALGLLHGLGHSHRPLPPHGFSSLGADLVLPWQPEKLRQHQKGKEK</sequence>
<reference evidence="1" key="1">
    <citation type="submission" date="2021-05" db="EMBL/GenBank/DDBJ databases">
        <authorList>
            <person name="Pan Q."/>
            <person name="Jouanno E."/>
            <person name="Zahm M."/>
            <person name="Klopp C."/>
            <person name="Cabau C."/>
            <person name="Louis A."/>
            <person name="Berthelot C."/>
            <person name="Parey E."/>
            <person name="Roest Crollius H."/>
            <person name="Montfort J."/>
            <person name="Robinson-Rechavi M."/>
            <person name="Bouchez O."/>
            <person name="Lampietro C."/>
            <person name="Lopez Roques C."/>
            <person name="Donnadieu C."/>
            <person name="Postlethwait J."/>
            <person name="Bobe J."/>
            <person name="Dillon D."/>
            <person name="Chandos A."/>
            <person name="von Hippel F."/>
            <person name="Guiguen Y."/>
        </authorList>
    </citation>
    <scope>NUCLEOTIDE SEQUENCE</scope>
    <source>
        <strain evidence="1">YG-Jan2019</strain>
    </source>
</reference>
<evidence type="ECO:0000313" key="2">
    <source>
        <dbReference type="Proteomes" id="UP001157502"/>
    </source>
</evidence>
<keyword evidence="2" id="KW-1185">Reference proteome</keyword>
<proteinExistence type="predicted"/>